<feature type="transmembrane region" description="Helical" evidence="1">
    <location>
        <begin position="42"/>
        <end position="64"/>
    </location>
</feature>
<keyword evidence="1" id="KW-1133">Transmembrane helix</keyword>
<keyword evidence="1" id="KW-0472">Membrane</keyword>
<sequence length="77" mass="8448">MNAYRDKISQGLSIWVVSMLLANVLQRLWGSTPDHSSSLISLGAGCSDATSIGAFTFCFVSRVPEDSSYMRVRRCAE</sequence>
<organism evidence="2 3">
    <name type="scientific">Rhodocollybia butyracea</name>
    <dbReference type="NCBI Taxonomy" id="206335"/>
    <lineage>
        <taxon>Eukaryota</taxon>
        <taxon>Fungi</taxon>
        <taxon>Dikarya</taxon>
        <taxon>Basidiomycota</taxon>
        <taxon>Agaricomycotina</taxon>
        <taxon>Agaricomycetes</taxon>
        <taxon>Agaricomycetidae</taxon>
        <taxon>Agaricales</taxon>
        <taxon>Marasmiineae</taxon>
        <taxon>Omphalotaceae</taxon>
        <taxon>Rhodocollybia</taxon>
    </lineage>
</organism>
<comment type="caution">
    <text evidence="2">The sequence shown here is derived from an EMBL/GenBank/DDBJ whole genome shotgun (WGS) entry which is preliminary data.</text>
</comment>
<evidence type="ECO:0000313" key="3">
    <source>
        <dbReference type="Proteomes" id="UP000772434"/>
    </source>
</evidence>
<feature type="transmembrane region" description="Helical" evidence="1">
    <location>
        <begin position="12"/>
        <end position="30"/>
    </location>
</feature>
<name>A0A9P5PN94_9AGAR</name>
<keyword evidence="1" id="KW-0812">Transmembrane</keyword>
<accession>A0A9P5PN94</accession>
<evidence type="ECO:0000313" key="2">
    <source>
        <dbReference type="EMBL" id="KAF9067013.1"/>
    </source>
</evidence>
<keyword evidence="3" id="KW-1185">Reference proteome</keyword>
<dbReference type="EMBL" id="JADNRY010000079">
    <property type="protein sequence ID" value="KAF9067013.1"/>
    <property type="molecule type" value="Genomic_DNA"/>
</dbReference>
<proteinExistence type="predicted"/>
<dbReference type="Proteomes" id="UP000772434">
    <property type="component" value="Unassembled WGS sequence"/>
</dbReference>
<gene>
    <name evidence="2" type="ORF">BDP27DRAFT_1329606</name>
</gene>
<protein>
    <submittedName>
        <fullName evidence="2">Uncharacterized protein</fullName>
    </submittedName>
</protein>
<evidence type="ECO:0000256" key="1">
    <source>
        <dbReference type="SAM" id="Phobius"/>
    </source>
</evidence>
<reference evidence="2" key="1">
    <citation type="submission" date="2020-11" db="EMBL/GenBank/DDBJ databases">
        <authorList>
            <consortium name="DOE Joint Genome Institute"/>
            <person name="Ahrendt S."/>
            <person name="Riley R."/>
            <person name="Andreopoulos W."/>
            <person name="Labutti K."/>
            <person name="Pangilinan J."/>
            <person name="Ruiz-Duenas F.J."/>
            <person name="Barrasa J.M."/>
            <person name="Sanchez-Garcia M."/>
            <person name="Camarero S."/>
            <person name="Miyauchi S."/>
            <person name="Serrano A."/>
            <person name="Linde D."/>
            <person name="Babiker R."/>
            <person name="Drula E."/>
            <person name="Ayuso-Fernandez I."/>
            <person name="Pacheco R."/>
            <person name="Padilla G."/>
            <person name="Ferreira P."/>
            <person name="Barriuso J."/>
            <person name="Kellner H."/>
            <person name="Castanera R."/>
            <person name="Alfaro M."/>
            <person name="Ramirez L."/>
            <person name="Pisabarro A.G."/>
            <person name="Kuo A."/>
            <person name="Tritt A."/>
            <person name="Lipzen A."/>
            <person name="He G."/>
            <person name="Yan M."/>
            <person name="Ng V."/>
            <person name="Cullen D."/>
            <person name="Martin F."/>
            <person name="Rosso M.-N."/>
            <person name="Henrissat B."/>
            <person name="Hibbett D."/>
            <person name="Martinez A.T."/>
            <person name="Grigoriev I.V."/>
        </authorList>
    </citation>
    <scope>NUCLEOTIDE SEQUENCE</scope>
    <source>
        <strain evidence="2">AH 40177</strain>
    </source>
</reference>
<dbReference type="AlphaFoldDB" id="A0A9P5PN94"/>